<dbReference type="NCBIfam" id="TIGR04380">
    <property type="entry name" value="myo_inos_iolG"/>
    <property type="match status" value="1"/>
</dbReference>
<dbReference type="Pfam" id="PF22725">
    <property type="entry name" value="GFO_IDH_MocA_C3"/>
    <property type="match status" value="1"/>
</dbReference>
<dbReference type="GO" id="GO:0050112">
    <property type="term" value="F:inositol 2-dehydrogenase (NAD+) activity"/>
    <property type="evidence" value="ECO:0007669"/>
    <property type="project" value="UniProtKB-EC"/>
</dbReference>
<dbReference type="RefSeq" id="WP_375353073.1">
    <property type="nucleotide sequence ID" value="NZ_JBHHMI010000001.1"/>
</dbReference>
<evidence type="ECO:0000256" key="1">
    <source>
        <dbReference type="ARBA" id="ARBA00010928"/>
    </source>
</evidence>
<protein>
    <submittedName>
        <fullName evidence="5">Inositol 2-dehydrogenase</fullName>
        <ecNumber evidence="5">1.1.1.18</ecNumber>
    </submittedName>
</protein>
<dbReference type="Gene3D" id="3.40.50.720">
    <property type="entry name" value="NAD(P)-binding Rossmann-like Domain"/>
    <property type="match status" value="1"/>
</dbReference>
<evidence type="ECO:0000313" key="6">
    <source>
        <dbReference type="Proteomes" id="UP001580346"/>
    </source>
</evidence>
<evidence type="ECO:0000259" key="3">
    <source>
        <dbReference type="Pfam" id="PF01408"/>
    </source>
</evidence>
<dbReference type="Pfam" id="PF01408">
    <property type="entry name" value="GFO_IDH_MocA"/>
    <property type="match status" value="1"/>
</dbReference>
<organism evidence="5 6">
    <name type="scientific">Paenibacillus enshidis</name>
    <dbReference type="NCBI Taxonomy" id="1458439"/>
    <lineage>
        <taxon>Bacteria</taxon>
        <taxon>Bacillati</taxon>
        <taxon>Bacillota</taxon>
        <taxon>Bacilli</taxon>
        <taxon>Bacillales</taxon>
        <taxon>Paenibacillaceae</taxon>
        <taxon>Paenibacillus</taxon>
    </lineage>
</organism>
<dbReference type="PANTHER" id="PTHR42840:SF3">
    <property type="entry name" value="BINDING ROSSMANN FOLD OXIDOREDUCTASE, PUTATIVE (AFU_ORTHOLOGUE AFUA_2G10240)-RELATED"/>
    <property type="match status" value="1"/>
</dbReference>
<dbReference type="Proteomes" id="UP001580346">
    <property type="component" value="Unassembled WGS sequence"/>
</dbReference>
<dbReference type="InterPro" id="IPR000683">
    <property type="entry name" value="Gfo/Idh/MocA-like_OxRdtase_N"/>
</dbReference>
<keyword evidence="6" id="KW-1185">Reference proteome</keyword>
<dbReference type="EMBL" id="JBHHMI010000001">
    <property type="protein sequence ID" value="MFB5265638.1"/>
    <property type="molecule type" value="Genomic_DNA"/>
</dbReference>
<name>A0ABV5AN73_9BACL</name>
<dbReference type="Gene3D" id="3.30.360.10">
    <property type="entry name" value="Dihydrodipicolinate Reductase, domain 2"/>
    <property type="match status" value="1"/>
</dbReference>
<evidence type="ECO:0000256" key="2">
    <source>
        <dbReference type="ARBA" id="ARBA00023002"/>
    </source>
</evidence>
<dbReference type="EC" id="1.1.1.18" evidence="5"/>
<dbReference type="PANTHER" id="PTHR42840">
    <property type="entry name" value="NAD(P)-BINDING ROSSMANN-FOLD SUPERFAMILY PROTEIN-RELATED"/>
    <property type="match status" value="1"/>
</dbReference>
<reference evidence="5 6" key="1">
    <citation type="submission" date="2024-09" db="EMBL/GenBank/DDBJ databases">
        <title>Paenibacillus zeirhizospherea sp. nov., isolated from surface of the maize (Zea mays) roots in a horticulture field, Hungary.</title>
        <authorList>
            <person name="Marton D."/>
            <person name="Farkas M."/>
            <person name="Bedics A."/>
            <person name="Toth E."/>
            <person name="Tancsics A."/>
            <person name="Boka K."/>
            <person name="Maroti G."/>
            <person name="Kriszt B."/>
            <person name="Cserhati M."/>
        </authorList>
    </citation>
    <scope>NUCLEOTIDE SEQUENCE [LARGE SCALE GENOMIC DNA]</scope>
    <source>
        <strain evidence="5 6">KCTC 33519</strain>
    </source>
</reference>
<keyword evidence="2 5" id="KW-0560">Oxidoreductase</keyword>
<dbReference type="SUPFAM" id="SSF55347">
    <property type="entry name" value="Glyceraldehyde-3-phosphate dehydrogenase-like, C-terminal domain"/>
    <property type="match status" value="1"/>
</dbReference>
<accession>A0ABV5AN73</accession>
<evidence type="ECO:0000259" key="4">
    <source>
        <dbReference type="Pfam" id="PF22725"/>
    </source>
</evidence>
<comment type="caution">
    <text evidence="5">The sequence shown here is derived from an EMBL/GenBank/DDBJ whole genome shotgun (WGS) entry which is preliminary data.</text>
</comment>
<dbReference type="InterPro" id="IPR030827">
    <property type="entry name" value="Myo_inos_IolG"/>
</dbReference>
<gene>
    <name evidence="5" type="primary">iolG</name>
    <name evidence="5" type="ORF">ACE41H_02380</name>
</gene>
<dbReference type="SUPFAM" id="SSF51735">
    <property type="entry name" value="NAD(P)-binding Rossmann-fold domains"/>
    <property type="match status" value="1"/>
</dbReference>
<feature type="domain" description="Gfo/Idh/MocA-like oxidoreductase N-terminal" evidence="3">
    <location>
        <begin position="6"/>
        <end position="126"/>
    </location>
</feature>
<feature type="domain" description="GFO/IDH/MocA-like oxidoreductase" evidence="4">
    <location>
        <begin position="134"/>
        <end position="253"/>
    </location>
</feature>
<proteinExistence type="inferred from homology"/>
<dbReference type="InterPro" id="IPR055170">
    <property type="entry name" value="GFO_IDH_MocA-like_dom"/>
</dbReference>
<evidence type="ECO:0000313" key="5">
    <source>
        <dbReference type="EMBL" id="MFB5265638.1"/>
    </source>
</evidence>
<sequence>MEKDKVKIGIIGAGRIGKIHAYNLLRNPLAEIVGISDIFAGPELQSWAAERGIAAVTTDSSRLIAMPEVDAVLICSSTDTHVPLMEQAARAGKHIFCEKPVSMDLQQTLAAVTAAQQAGVKLQIGFNRRFDHNFRRVREHVQMGTIGEPHIIRITSRDPSPPPAEYIRVSGGIFMDMMIHDFDMARYLTGSEVEEVYALGNVLIDPVFAEHGDVDTAIVTLKFANRAIGVIDNSRQAVYGYDQRVEVFGSLGNAAAANDHPNTAEISTAGGLLRDKPLHFFLERYNEAYVEETALFIESILKDTPVMVGGYDAVQAERIALAARMSLQQKRPVKLSEVPGMTAGTQTAAP</sequence>
<comment type="similarity">
    <text evidence="1">Belongs to the Gfo/Idh/MocA family.</text>
</comment>
<dbReference type="InterPro" id="IPR036291">
    <property type="entry name" value="NAD(P)-bd_dom_sf"/>
</dbReference>